<dbReference type="OrthoDB" id="9808302at2"/>
<dbReference type="GO" id="GO:0003824">
    <property type="term" value="F:catalytic activity"/>
    <property type="evidence" value="ECO:0007669"/>
    <property type="project" value="InterPro"/>
</dbReference>
<accession>A0A4P7ULC4</accession>
<evidence type="ECO:0000256" key="1">
    <source>
        <dbReference type="ARBA" id="ARBA00004953"/>
    </source>
</evidence>
<dbReference type="InterPro" id="IPR029062">
    <property type="entry name" value="Class_I_gatase-like"/>
</dbReference>
<dbReference type="SUPFAM" id="SSF52317">
    <property type="entry name" value="Class I glutamine amidotransferase-like"/>
    <property type="match status" value="1"/>
</dbReference>
<dbReference type="Gene3D" id="3.40.50.880">
    <property type="match status" value="1"/>
</dbReference>
<evidence type="ECO:0000313" key="7">
    <source>
        <dbReference type="EMBL" id="QCC84342.1"/>
    </source>
</evidence>
<dbReference type="UniPathway" id="UPA00148"/>
<feature type="active site" evidence="4">
    <location>
        <position position="462"/>
    </location>
</feature>
<comment type="pathway">
    <text evidence="1 4">Cofactor biosynthesis; adenosylcobalamin biosynthesis.</text>
</comment>
<dbReference type="InterPro" id="IPR002586">
    <property type="entry name" value="CobQ/CobB/MinD/ParA_Nub-bd_dom"/>
</dbReference>
<dbReference type="InterPro" id="IPR027417">
    <property type="entry name" value="P-loop_NTPase"/>
</dbReference>
<dbReference type="AlphaFoldDB" id="A0A4P7ULC4"/>
<dbReference type="InterPro" id="IPR011698">
    <property type="entry name" value="GATase_3"/>
</dbReference>
<dbReference type="HAMAP" id="MF_00028">
    <property type="entry name" value="CobQ"/>
    <property type="match status" value="1"/>
</dbReference>
<dbReference type="EMBL" id="CP036295">
    <property type="protein sequence ID" value="QCC84342.1"/>
    <property type="molecule type" value="Genomic_DNA"/>
</dbReference>
<dbReference type="PANTHER" id="PTHR21343:SF1">
    <property type="entry name" value="COBYRIC ACID SYNTHASE"/>
    <property type="match status" value="1"/>
</dbReference>
<evidence type="ECO:0000259" key="5">
    <source>
        <dbReference type="Pfam" id="PF01656"/>
    </source>
</evidence>
<proteinExistence type="inferred from homology"/>
<dbReference type="CDD" id="cd01750">
    <property type="entry name" value="GATase1_CobQ"/>
    <property type="match status" value="1"/>
</dbReference>
<dbReference type="SUPFAM" id="SSF52540">
    <property type="entry name" value="P-loop containing nucleoside triphosphate hydrolases"/>
    <property type="match status" value="1"/>
</dbReference>
<dbReference type="RefSeq" id="WP_136400962.1">
    <property type="nucleotide sequence ID" value="NZ_CP036295.1"/>
</dbReference>
<dbReference type="InterPro" id="IPR033949">
    <property type="entry name" value="CobQ_GATase1"/>
</dbReference>
<organism evidence="7 8">
    <name type="scientific">Desulfovibrio desulfuricans</name>
    <dbReference type="NCBI Taxonomy" id="876"/>
    <lineage>
        <taxon>Bacteria</taxon>
        <taxon>Pseudomonadati</taxon>
        <taxon>Thermodesulfobacteriota</taxon>
        <taxon>Desulfovibrionia</taxon>
        <taxon>Desulfovibrionales</taxon>
        <taxon>Desulfovibrionaceae</taxon>
        <taxon>Desulfovibrio</taxon>
    </lineage>
</organism>
<dbReference type="Pfam" id="PF07685">
    <property type="entry name" value="GATase_3"/>
    <property type="match status" value="1"/>
</dbReference>
<comment type="function">
    <text evidence="4">Catalyzes amidations at positions B, D, E, and G on adenosylcobyrinic A,C-diamide. NH(2) groups are provided by glutamine, and one molecule of ATP is hydrogenolyzed for each amidation.</text>
</comment>
<feature type="domain" description="CobQ/CobB/MinD/ParA nucleotide binding" evidence="5">
    <location>
        <begin position="1"/>
        <end position="231"/>
    </location>
</feature>
<dbReference type="GO" id="GO:0015420">
    <property type="term" value="F:ABC-type vitamin B12 transporter activity"/>
    <property type="evidence" value="ECO:0007669"/>
    <property type="project" value="UniProtKB-UniRule"/>
</dbReference>
<dbReference type="InterPro" id="IPR047045">
    <property type="entry name" value="CobQ_N"/>
</dbReference>
<evidence type="ECO:0000256" key="4">
    <source>
        <dbReference type="HAMAP-Rule" id="MF_00028"/>
    </source>
</evidence>
<dbReference type="GO" id="GO:0009236">
    <property type="term" value="P:cobalamin biosynthetic process"/>
    <property type="evidence" value="ECO:0007669"/>
    <property type="project" value="UniProtKB-UniRule"/>
</dbReference>
<gene>
    <name evidence="4" type="primary">cobQ</name>
    <name evidence="7" type="ORF">DDIC_00315</name>
</gene>
<feature type="active site" description="Nucleophile" evidence="4">
    <location>
        <position position="340"/>
    </location>
</feature>
<feature type="domain" description="CobB/CobQ-like glutamine amidotransferase" evidence="6">
    <location>
        <begin position="256"/>
        <end position="469"/>
    </location>
</feature>
<keyword evidence="3 4" id="KW-0315">Glutamine amidotransferase</keyword>
<name>A0A4P7ULC4_DESDE</name>
<dbReference type="CDD" id="cd05389">
    <property type="entry name" value="CobQ_N"/>
    <property type="match status" value="1"/>
</dbReference>
<evidence type="ECO:0000256" key="3">
    <source>
        <dbReference type="ARBA" id="ARBA00022962"/>
    </source>
</evidence>
<dbReference type="Gene3D" id="3.40.50.300">
    <property type="entry name" value="P-loop containing nucleotide triphosphate hydrolases"/>
    <property type="match status" value="1"/>
</dbReference>
<dbReference type="Pfam" id="PF01656">
    <property type="entry name" value="CbiA"/>
    <property type="match status" value="1"/>
</dbReference>
<dbReference type="NCBIfam" id="TIGR00313">
    <property type="entry name" value="cobQ"/>
    <property type="match status" value="1"/>
</dbReference>
<evidence type="ECO:0000259" key="6">
    <source>
        <dbReference type="Pfam" id="PF07685"/>
    </source>
</evidence>
<comment type="similarity">
    <text evidence="4">Belongs to the CobB/CobQ family. CobQ subfamily.</text>
</comment>
<dbReference type="InterPro" id="IPR004459">
    <property type="entry name" value="CobQ_synth"/>
</dbReference>
<dbReference type="Proteomes" id="UP000297065">
    <property type="component" value="Chromosome"/>
</dbReference>
<evidence type="ECO:0000256" key="2">
    <source>
        <dbReference type="ARBA" id="ARBA00022573"/>
    </source>
</evidence>
<keyword evidence="2 4" id="KW-0169">Cobalamin biosynthesis</keyword>
<sequence>MVQGTCSNAGKSLLAAALCRLLARRGLRVAPFKAQNMALNSFVTSDGKEMGRAQVLQAAACGLAPDVRMNPVLLKPTSNTGSQVIVLGQPVGQMRVGEYLRYKPTAWQHVRQAYRSLSAGMDVMVLEGAGSPAEINLKAHDIVNMRMARYARAHVALVADIDRGGAFAALAGTMALLTRAERARVGGFILNKFRGDASLLDPALTMLQKRTGKPFWGVVPMLEDLRLPEEDSVSLKEGLTPGLHSGAADGTADVLDIVVPDLPHLSNATDLDALRDEPGVRLRIARNADQWGAPHAVILPGSRNTVDDLRFLRRTGLAACVLDFADQCLRHGRGALVGVCGGLQMLGAEIVDPLGLEEGGREAGLGLLPLGTSLQAAKRLCRSNGWAQACLTGQGRQQVWGYEIHHGQTSPVTTVARQRPDGLAQWACAPVQVVMADSEGQPLGWGLCDARGRARVWGSYLHGLFDADAFRHAFLQGLRHEAGLPSGPKTVYSLGPELDRLADAVESALDMPAILRLMGLD</sequence>
<evidence type="ECO:0000313" key="8">
    <source>
        <dbReference type="Proteomes" id="UP000297065"/>
    </source>
</evidence>
<dbReference type="NCBIfam" id="NF001989">
    <property type="entry name" value="PRK00784.1"/>
    <property type="match status" value="1"/>
</dbReference>
<dbReference type="PANTHER" id="PTHR21343">
    <property type="entry name" value="DETHIOBIOTIN SYNTHETASE"/>
    <property type="match status" value="1"/>
</dbReference>
<protein>
    <recommendedName>
        <fullName evidence="4">Cobyric acid synthase</fullName>
    </recommendedName>
</protein>
<reference evidence="7 8" key="1">
    <citation type="submission" date="2019-02" db="EMBL/GenBank/DDBJ databases">
        <title>Complete Genome Sequence of Desulfovibrio desulfuricans IC1, a Sulfonate Utilizing Anaerobe.</title>
        <authorList>
            <person name="Day L.A."/>
            <person name="De Leon K.B."/>
            <person name="Wall J.D."/>
        </authorList>
    </citation>
    <scope>NUCLEOTIDE SEQUENCE [LARGE SCALE GENOMIC DNA]</scope>
    <source>
        <strain evidence="7 8">IC1</strain>
    </source>
</reference>
<dbReference type="PROSITE" id="PS51274">
    <property type="entry name" value="GATASE_COBBQ"/>
    <property type="match status" value="1"/>
</dbReference>